<evidence type="ECO:0000259" key="9">
    <source>
        <dbReference type="SMART" id="SM01005"/>
    </source>
</evidence>
<dbReference type="InterPro" id="IPR051046">
    <property type="entry name" value="MurCDEF_CellWall_CoF430Synth"/>
</dbReference>
<evidence type="ECO:0000256" key="1">
    <source>
        <dbReference type="ARBA" id="ARBA00001933"/>
    </source>
</evidence>
<dbReference type="InterPro" id="IPR000821">
    <property type="entry name" value="Ala_racemase"/>
</dbReference>
<dbReference type="InterPro" id="IPR035911">
    <property type="entry name" value="MurE/MurF_N"/>
</dbReference>
<comment type="cofactor">
    <cofactor evidence="1 7">
        <name>pyridoxal 5'-phosphate</name>
        <dbReference type="ChEBI" id="CHEBI:597326"/>
    </cofactor>
</comment>
<dbReference type="InterPro" id="IPR000713">
    <property type="entry name" value="Mur_ligase_N"/>
</dbReference>
<dbReference type="HAMAP" id="MF_01201">
    <property type="entry name" value="Ala_racemase"/>
    <property type="match status" value="1"/>
</dbReference>
<evidence type="ECO:0000313" key="10">
    <source>
        <dbReference type="EMBL" id="MFC7666518.1"/>
    </source>
</evidence>
<dbReference type="EMBL" id="JBHTEK010000001">
    <property type="protein sequence ID" value="MFC7666518.1"/>
    <property type="molecule type" value="Genomic_DNA"/>
</dbReference>
<comment type="pathway">
    <text evidence="7">Amino-acid biosynthesis; D-alanine biosynthesis; D-alanine from L-alanine: step 1/1.</text>
</comment>
<dbReference type="SUPFAM" id="SSF53244">
    <property type="entry name" value="MurD-like peptide ligases, peptide-binding domain"/>
    <property type="match status" value="1"/>
</dbReference>
<reference evidence="11" key="1">
    <citation type="journal article" date="2019" name="Int. J. Syst. Evol. Microbiol.">
        <title>The Global Catalogue of Microorganisms (GCM) 10K type strain sequencing project: providing services to taxonomists for standard genome sequencing and annotation.</title>
        <authorList>
            <consortium name="The Broad Institute Genomics Platform"/>
            <consortium name="The Broad Institute Genome Sequencing Center for Infectious Disease"/>
            <person name="Wu L."/>
            <person name="Ma J."/>
        </authorList>
    </citation>
    <scope>NUCLEOTIDE SEQUENCE [LARGE SCALE GENOMIC DNA]</scope>
    <source>
        <strain evidence="11">JCM 19635</strain>
    </source>
</reference>
<proteinExistence type="inferred from homology"/>
<evidence type="ECO:0000256" key="2">
    <source>
        <dbReference type="ARBA" id="ARBA00022598"/>
    </source>
</evidence>
<dbReference type="SMART" id="SM01005">
    <property type="entry name" value="Ala_racemase_C"/>
    <property type="match status" value="1"/>
</dbReference>
<dbReference type="SUPFAM" id="SSF50621">
    <property type="entry name" value="Alanine racemase C-terminal domain-like"/>
    <property type="match status" value="1"/>
</dbReference>
<feature type="binding site" evidence="7">
    <location>
        <position position="650"/>
    </location>
    <ligand>
        <name>substrate</name>
    </ligand>
</feature>
<evidence type="ECO:0000313" key="11">
    <source>
        <dbReference type="Proteomes" id="UP001596513"/>
    </source>
</evidence>
<evidence type="ECO:0000256" key="5">
    <source>
        <dbReference type="ARBA" id="ARBA00022898"/>
    </source>
</evidence>
<dbReference type="NCBIfam" id="NF008897">
    <property type="entry name" value="PRK11930.1"/>
    <property type="match status" value="1"/>
</dbReference>
<dbReference type="InterPro" id="IPR001608">
    <property type="entry name" value="Ala_racemase_N"/>
</dbReference>
<dbReference type="SUPFAM" id="SSF53623">
    <property type="entry name" value="MurD-like peptide ligases, catalytic domain"/>
    <property type="match status" value="1"/>
</dbReference>
<accession>A0ABW2TZB1</accession>
<dbReference type="NCBIfam" id="TIGR00492">
    <property type="entry name" value="alr"/>
    <property type="match status" value="1"/>
</dbReference>
<dbReference type="Pfam" id="PF08245">
    <property type="entry name" value="Mur_ligase_M"/>
    <property type="match status" value="1"/>
</dbReference>
<dbReference type="Pfam" id="PF01168">
    <property type="entry name" value="Ala_racemase_N"/>
    <property type="match status" value="1"/>
</dbReference>
<comment type="similarity">
    <text evidence="7">Belongs to the alanine racemase family.</text>
</comment>
<comment type="caution">
    <text evidence="10">The sequence shown here is derived from an EMBL/GenBank/DDBJ whole genome shotgun (WGS) entry which is preliminary data.</text>
</comment>
<evidence type="ECO:0000256" key="8">
    <source>
        <dbReference type="SAM" id="MobiDB-lite"/>
    </source>
</evidence>
<dbReference type="SUPFAM" id="SSF51419">
    <property type="entry name" value="PLP-binding barrel"/>
    <property type="match status" value="1"/>
</dbReference>
<dbReference type="Gene3D" id="3.20.20.10">
    <property type="entry name" value="Alanine racemase"/>
    <property type="match status" value="1"/>
</dbReference>
<dbReference type="InterPro" id="IPR013221">
    <property type="entry name" value="Mur_ligase_cen"/>
</dbReference>
<feature type="region of interest" description="Disordered" evidence="8">
    <location>
        <begin position="1"/>
        <end position="24"/>
    </location>
</feature>
<dbReference type="PANTHER" id="PTHR43024">
    <property type="entry name" value="UDP-N-ACETYLMURAMOYL-TRIPEPTIDE--D-ALANYL-D-ALANINE LIGASE"/>
    <property type="match status" value="1"/>
</dbReference>
<feature type="modified residue" description="N6-(pyridoxal phosphate)lysine" evidence="7">
    <location>
        <position position="541"/>
    </location>
</feature>
<evidence type="ECO:0000256" key="3">
    <source>
        <dbReference type="ARBA" id="ARBA00022741"/>
    </source>
</evidence>
<dbReference type="SUPFAM" id="SSF63418">
    <property type="entry name" value="MurE/MurF N-terminal domain"/>
    <property type="match status" value="1"/>
</dbReference>
<dbReference type="InterPro" id="IPR036565">
    <property type="entry name" value="Mur-like_cat_sf"/>
</dbReference>
<dbReference type="EC" id="5.1.1.1" evidence="7"/>
<keyword evidence="5 7" id="KW-0663">Pyridoxal phosphate</keyword>
<sequence length="928" mass="100897">MRLRKSHPAQEAKGFSRPRRKHRTSGAAADLCPVFDFATLPALLAGHLLQAPADPAAEVRHLVLDSRRVGVPAGALFFALRGPSHNGHRYLPELYAQGVRLFVVEKQVELPGGLGAYPGAGIIAVKSPLAALQTLGAAHRAKFAGPVLAITGSNGKTIVKEWLAQLLSPDEDICRSPRSYNSQVGVPLSVWELNPERHTLGIFEAGISEVGEMARLAAIIQPTEGIFTNLGTAHDAGFASSEQKLAEKLQLFQGPQFRRLFYCYDQPPVRAAVASRHLPGLSWTRYPGQPADIQFTLDQSTSGTTSLHAHYASAGLEAAFTLPFSDEPSIENALHCLAVLLHRQVEPAEIQRRLARLHPVAMRLEMKLGRHDSYLLDDTYNNDLAGLALALNALGRQSRPGRRTLILSDVLESGLSGEELYARVAALLAPAGVTRLVGIGPEINRHRRFFTQTQLSGNQSLTTDFYSDTEAFLASLDPNAFAREVILVKGARRFGFERIVAALQAQQHGTVLEVNLDALSHNLQHYRRQLQPGTRLMVMVKAFAYGAGSYEVASLLEFQRADYLAVAYADEGVALREAGISLPIMVMNPAPDSFGTLQHYRLEPEIYSFDMLKEYLAAFPAEAQASATQPLSHSVAPPPIHLKLDTGMRRLGFDEADLPALATLLQQHAARLPVASLMTHLAAADEAEHDDFTREQLAAFRRMAAVLETALGHAVLKHALNSAGILRFPEAHFDMVRLGIGLYGVDASGRDTAALRPVSQLRTTISQIKTLPGGHTVGYGRRGTATEAERRIATLAIGYADGYDRRFGNGAGTVLIHGQRAPLVGSVCMDMCMADVTHIPQVRAGDVALIFGEGLPLPELAARIGTIAYEPAHQRERAGEAGVRQRVIFGRDNTDHSAWKCNFLISVACLNKVGKIFILLLYSRLDPS</sequence>
<dbReference type="Pfam" id="PF00842">
    <property type="entry name" value="Ala_racemase_C"/>
    <property type="match status" value="1"/>
</dbReference>
<keyword evidence="11" id="KW-1185">Reference proteome</keyword>
<dbReference type="Gene3D" id="3.90.190.20">
    <property type="entry name" value="Mur ligase, C-terminal domain"/>
    <property type="match status" value="1"/>
</dbReference>
<feature type="binding site" evidence="7">
    <location>
        <position position="829"/>
    </location>
    <ligand>
        <name>substrate</name>
    </ligand>
</feature>
<organism evidence="10 11">
    <name type="scientific">Hymenobacter humi</name>
    <dbReference type="NCBI Taxonomy" id="1411620"/>
    <lineage>
        <taxon>Bacteria</taxon>
        <taxon>Pseudomonadati</taxon>
        <taxon>Bacteroidota</taxon>
        <taxon>Cytophagia</taxon>
        <taxon>Cytophagales</taxon>
        <taxon>Hymenobacteraceae</taxon>
        <taxon>Hymenobacter</taxon>
    </lineage>
</organism>
<dbReference type="InterPro" id="IPR009006">
    <property type="entry name" value="Ala_racemase/Decarboxylase_C"/>
</dbReference>
<evidence type="ECO:0000256" key="7">
    <source>
        <dbReference type="HAMAP-Rule" id="MF_01201"/>
    </source>
</evidence>
<evidence type="ECO:0000256" key="6">
    <source>
        <dbReference type="ARBA" id="ARBA00023235"/>
    </source>
</evidence>
<protein>
    <recommendedName>
        <fullName evidence="7">Alanine racemase</fullName>
        <ecNumber evidence="7">5.1.1.1</ecNumber>
    </recommendedName>
</protein>
<keyword evidence="3" id="KW-0547">Nucleotide-binding</keyword>
<dbReference type="PRINTS" id="PR00992">
    <property type="entry name" value="ALARACEMASE"/>
</dbReference>
<dbReference type="InterPro" id="IPR036615">
    <property type="entry name" value="Mur_ligase_C_dom_sf"/>
</dbReference>
<evidence type="ECO:0000256" key="4">
    <source>
        <dbReference type="ARBA" id="ARBA00022840"/>
    </source>
</evidence>
<dbReference type="Gene3D" id="2.40.37.10">
    <property type="entry name" value="Lyase, Ornithine Decarboxylase, Chain A, domain 1"/>
    <property type="match status" value="1"/>
</dbReference>
<keyword evidence="4" id="KW-0067">ATP-binding</keyword>
<gene>
    <name evidence="10" type="ORF">ACFQT0_03080</name>
</gene>
<feature type="domain" description="Alanine racemase C-terminal" evidence="9">
    <location>
        <begin position="758"/>
        <end position="878"/>
    </location>
</feature>
<comment type="catalytic activity">
    <reaction evidence="7">
        <text>L-alanine = D-alanine</text>
        <dbReference type="Rhea" id="RHEA:20249"/>
        <dbReference type="ChEBI" id="CHEBI:57416"/>
        <dbReference type="ChEBI" id="CHEBI:57972"/>
        <dbReference type="EC" id="5.1.1.1"/>
    </reaction>
</comment>
<dbReference type="PANTHER" id="PTHR43024:SF1">
    <property type="entry name" value="UDP-N-ACETYLMURAMOYL-TRIPEPTIDE--D-ALANYL-D-ALANINE LIGASE"/>
    <property type="match status" value="1"/>
</dbReference>
<dbReference type="RefSeq" id="WP_380200297.1">
    <property type="nucleotide sequence ID" value="NZ_JBHTEK010000001.1"/>
</dbReference>
<keyword evidence="6 7" id="KW-0413">Isomerase</keyword>
<dbReference type="GO" id="GO:0016874">
    <property type="term" value="F:ligase activity"/>
    <property type="evidence" value="ECO:0007669"/>
    <property type="project" value="UniProtKB-KW"/>
</dbReference>
<name>A0ABW2TZB1_9BACT</name>
<feature type="active site" description="Proton acceptor; specific for L-alanine" evidence="7">
    <location>
        <position position="779"/>
    </location>
</feature>
<dbReference type="InterPro" id="IPR029066">
    <property type="entry name" value="PLP-binding_barrel"/>
</dbReference>
<feature type="active site" description="Proton acceptor; specific for D-alanine" evidence="7">
    <location>
        <position position="541"/>
    </location>
</feature>
<dbReference type="Gene3D" id="3.40.1390.10">
    <property type="entry name" value="MurE/MurF, N-terminal domain"/>
    <property type="match status" value="1"/>
</dbReference>
<dbReference type="InterPro" id="IPR011079">
    <property type="entry name" value="Ala_racemase_C"/>
</dbReference>
<dbReference type="Gene3D" id="3.40.1190.10">
    <property type="entry name" value="Mur-like, catalytic domain"/>
    <property type="match status" value="1"/>
</dbReference>
<keyword evidence="2 10" id="KW-0436">Ligase</keyword>
<comment type="function">
    <text evidence="7">Catalyzes the interconversion of L-alanine and D-alanine. May also act on other amino acids.</text>
</comment>
<dbReference type="CDD" id="cd00430">
    <property type="entry name" value="PLPDE_III_AR"/>
    <property type="match status" value="1"/>
</dbReference>
<dbReference type="Proteomes" id="UP001596513">
    <property type="component" value="Unassembled WGS sequence"/>
</dbReference>
<dbReference type="Pfam" id="PF01225">
    <property type="entry name" value="Mur_ligase"/>
    <property type="match status" value="1"/>
</dbReference>